<dbReference type="OrthoDB" id="372395at2759"/>
<evidence type="ECO:0000256" key="2">
    <source>
        <dbReference type="ARBA" id="ARBA00022475"/>
    </source>
</evidence>
<feature type="non-terminal residue" evidence="7">
    <location>
        <position position="1"/>
    </location>
</feature>
<dbReference type="EMBL" id="CENE01000002">
    <property type="protein sequence ID" value="CEQ39034.1"/>
    <property type="molecule type" value="Genomic_DNA"/>
</dbReference>
<dbReference type="GO" id="GO:0005886">
    <property type="term" value="C:plasma membrane"/>
    <property type="evidence" value="ECO:0007669"/>
    <property type="project" value="UniProtKB-SubCell"/>
</dbReference>
<dbReference type="GO" id="GO:0055091">
    <property type="term" value="P:phospholipid homeostasis"/>
    <property type="evidence" value="ECO:0007669"/>
    <property type="project" value="TreeGrafter"/>
</dbReference>
<dbReference type="Pfam" id="PF09924">
    <property type="entry name" value="LPG_synthase_C"/>
    <property type="match status" value="1"/>
</dbReference>
<accession>A0A0D6EGD6</accession>
<feature type="domain" description="Phosphatidylglycerol lysyltransferase C-terminal" evidence="6">
    <location>
        <begin position="47"/>
        <end position="306"/>
    </location>
</feature>
<dbReference type="PANTHER" id="PTHR34697">
    <property type="entry name" value="PHOSPHATIDYLGLYCEROL LYSYLTRANSFERASE"/>
    <property type="match status" value="1"/>
</dbReference>
<sequence length="354" mass="40656">MSARTSISSNSSAYSAVDHDKEWLPPLIAKYGSSLSTAWLEQRYSVWRSPSHTQRNPRVQGYLARGKFYFAWGNPICREDDQTRREIAKEFSEWAIKDKRKKIVWCCVDSKFAEVLGTEFNWSVLSCIREDVLHPDIKKLDHKDVRQNVRRAERHHVKFDELRLRAPDYVPEEKTRIEIDEGLERWKANRHGTQIAAAGLLPWLDAAHRRYFIARDEHKKIVAICVLAAIAHESYQIKHAVTFPEAPHGTSEALLGHVIHQMQFEGKNNLTFGASAQDDIHPEHNLGGWKIRMLGKAYRKIVSKYGLANRGQFRTTLTAILAKFGTEDEPLHVAYPQDGFGWSGLIALMKMMRA</sequence>
<evidence type="ECO:0000313" key="7">
    <source>
        <dbReference type="EMBL" id="CEQ39034.1"/>
    </source>
</evidence>
<organism evidence="7 8">
    <name type="scientific">Sporidiobolus salmonicolor</name>
    <name type="common">Yeast-like fungus</name>
    <name type="synonym">Sporobolomyces salmonicolor</name>
    <dbReference type="NCBI Taxonomy" id="5005"/>
    <lineage>
        <taxon>Eukaryota</taxon>
        <taxon>Fungi</taxon>
        <taxon>Dikarya</taxon>
        <taxon>Basidiomycota</taxon>
        <taxon>Pucciniomycotina</taxon>
        <taxon>Microbotryomycetes</taxon>
        <taxon>Sporidiobolales</taxon>
        <taxon>Sporidiobolaceae</taxon>
        <taxon>Sporobolomyces</taxon>
    </lineage>
</organism>
<evidence type="ECO:0000256" key="3">
    <source>
        <dbReference type="ARBA" id="ARBA00022692"/>
    </source>
</evidence>
<dbReference type="InterPro" id="IPR051211">
    <property type="entry name" value="PG_lysyltransferase"/>
</dbReference>
<evidence type="ECO:0000259" key="6">
    <source>
        <dbReference type="Pfam" id="PF09924"/>
    </source>
</evidence>
<name>A0A0D6EGD6_SPOSA</name>
<comment type="subcellular location">
    <subcellularLocation>
        <location evidence="1">Cell membrane</location>
        <topology evidence="1">Multi-pass membrane protein</topology>
    </subcellularLocation>
</comment>
<keyword evidence="4" id="KW-1133">Transmembrane helix</keyword>
<keyword evidence="5" id="KW-0472">Membrane</keyword>
<dbReference type="GO" id="GO:0016755">
    <property type="term" value="F:aminoacyltransferase activity"/>
    <property type="evidence" value="ECO:0007669"/>
    <property type="project" value="TreeGrafter"/>
</dbReference>
<evidence type="ECO:0000313" key="8">
    <source>
        <dbReference type="Proteomes" id="UP000243876"/>
    </source>
</evidence>
<proteinExistence type="predicted"/>
<protein>
    <submittedName>
        <fullName evidence="7">SPOSA6832_00508-mRNA-1:cds</fullName>
    </submittedName>
</protein>
<keyword evidence="2" id="KW-1003">Cell membrane</keyword>
<dbReference type="PANTHER" id="PTHR34697:SF2">
    <property type="entry name" value="PHOSPHATIDYLGLYCEROL LYSYLTRANSFERASE"/>
    <property type="match status" value="1"/>
</dbReference>
<reference evidence="8" key="1">
    <citation type="submission" date="2015-02" db="EMBL/GenBank/DDBJ databases">
        <authorList>
            <person name="Gon?alves P."/>
        </authorList>
    </citation>
    <scope>NUCLEOTIDE SEQUENCE [LARGE SCALE GENOMIC DNA]</scope>
</reference>
<dbReference type="AlphaFoldDB" id="A0A0D6EGD6"/>
<evidence type="ECO:0000256" key="5">
    <source>
        <dbReference type="ARBA" id="ARBA00023136"/>
    </source>
</evidence>
<evidence type="ECO:0000256" key="1">
    <source>
        <dbReference type="ARBA" id="ARBA00004651"/>
    </source>
</evidence>
<dbReference type="Proteomes" id="UP000243876">
    <property type="component" value="Unassembled WGS sequence"/>
</dbReference>
<keyword evidence="3" id="KW-0812">Transmembrane</keyword>
<keyword evidence="8" id="KW-1185">Reference proteome</keyword>
<evidence type="ECO:0000256" key="4">
    <source>
        <dbReference type="ARBA" id="ARBA00022989"/>
    </source>
</evidence>
<dbReference type="InterPro" id="IPR024320">
    <property type="entry name" value="LPG_synthase_C"/>
</dbReference>
<gene>
    <name evidence="7" type="primary">SPOSA6832_00508</name>
</gene>